<sequence length="466" mass="53756">MPTFKAENAYDEFQNGVQKDTKICLGWKQWLKISFLTLAVSLLTAGLVFTVTYFIVFAQLQQNLVELNTQLAEMEDKNEMRLQEVEKRNNLTFSRLQNQNNVNSELPKLQQKIDSLDTKLAVLQKQINCNTKLRCEDGWELYNKHCYKFVKEKETRGNAQAKCNDECAALVKIDDALENSFIYSSGGLPNTYVPGEGHKEVYWTSGIRNGRTNWMWSVDGTSFTYDNFGSAEPNNQNGRENCINITNDGKWNDMWCNENAYDDIQNGVQKDTNISLGWKQWLKTIFLTLAVSLLTAGLLFTVTYFSLFAQLQQKLDSLDTKLAVLHKQINSNTKLLIKDNVSCEHGWKMYKNHCYKFVKDERTHTMAQVICSQERASLVKIDDADENSFIYSAGGSKEVYWTSGIRISKNNWVWTADGTHVIYDNFHSNEPNNQYGIEDCINVRKDGTWNDYKCNRTIYYICEKRA</sequence>
<dbReference type="CDD" id="cd00037">
    <property type="entry name" value="CLECT"/>
    <property type="match status" value="2"/>
</dbReference>
<dbReference type="Proteomes" id="UP000507470">
    <property type="component" value="Unassembled WGS sequence"/>
</dbReference>
<dbReference type="SUPFAM" id="SSF56436">
    <property type="entry name" value="C-type lectin-like"/>
    <property type="match status" value="2"/>
</dbReference>
<keyword evidence="6" id="KW-1185">Reference proteome</keyword>
<gene>
    <name evidence="5" type="ORF">MCOR_3463</name>
</gene>
<dbReference type="InterPro" id="IPR001304">
    <property type="entry name" value="C-type_lectin-like"/>
</dbReference>
<dbReference type="AlphaFoldDB" id="A0A6J8A519"/>
<dbReference type="EMBL" id="CACVKT020000586">
    <property type="protein sequence ID" value="CAC5361270.1"/>
    <property type="molecule type" value="Genomic_DNA"/>
</dbReference>
<keyword evidence="3" id="KW-0812">Transmembrane</keyword>
<reference evidence="5 6" key="1">
    <citation type="submission" date="2020-06" db="EMBL/GenBank/DDBJ databases">
        <authorList>
            <person name="Li R."/>
            <person name="Bekaert M."/>
        </authorList>
    </citation>
    <scope>NUCLEOTIDE SEQUENCE [LARGE SCALE GENOMIC DNA]</scope>
    <source>
        <strain evidence="6">wild</strain>
    </source>
</reference>
<keyword evidence="3" id="KW-1133">Transmembrane helix</keyword>
<organism evidence="5 6">
    <name type="scientific">Mytilus coruscus</name>
    <name type="common">Sea mussel</name>
    <dbReference type="NCBI Taxonomy" id="42192"/>
    <lineage>
        <taxon>Eukaryota</taxon>
        <taxon>Metazoa</taxon>
        <taxon>Spiralia</taxon>
        <taxon>Lophotrochozoa</taxon>
        <taxon>Mollusca</taxon>
        <taxon>Bivalvia</taxon>
        <taxon>Autobranchia</taxon>
        <taxon>Pteriomorphia</taxon>
        <taxon>Mytilida</taxon>
        <taxon>Mytiloidea</taxon>
        <taxon>Mytilidae</taxon>
        <taxon>Mytilinae</taxon>
        <taxon>Mytilus</taxon>
    </lineage>
</organism>
<feature type="domain" description="C-type lectin" evidence="4">
    <location>
        <begin position="142"/>
        <end position="258"/>
    </location>
</feature>
<dbReference type="PANTHER" id="PTHR22803">
    <property type="entry name" value="MANNOSE, PHOSPHOLIPASE, LECTIN RECEPTOR RELATED"/>
    <property type="match status" value="1"/>
</dbReference>
<evidence type="ECO:0000256" key="2">
    <source>
        <dbReference type="SAM" id="Coils"/>
    </source>
</evidence>
<evidence type="ECO:0000256" key="1">
    <source>
        <dbReference type="ARBA" id="ARBA00023157"/>
    </source>
</evidence>
<dbReference type="Gene3D" id="3.10.100.10">
    <property type="entry name" value="Mannose-Binding Protein A, subunit A"/>
    <property type="match status" value="2"/>
</dbReference>
<evidence type="ECO:0000259" key="4">
    <source>
        <dbReference type="PROSITE" id="PS50041"/>
    </source>
</evidence>
<dbReference type="InterPro" id="IPR050111">
    <property type="entry name" value="C-type_lectin/snaclec_domain"/>
</dbReference>
<protein>
    <recommendedName>
        <fullName evidence="4">C-type lectin domain-containing protein</fullName>
    </recommendedName>
</protein>
<dbReference type="Pfam" id="PF00059">
    <property type="entry name" value="Lectin_C"/>
    <property type="match status" value="2"/>
</dbReference>
<dbReference type="PROSITE" id="PS50041">
    <property type="entry name" value="C_TYPE_LECTIN_2"/>
    <property type="match status" value="2"/>
</dbReference>
<accession>A0A6J8A519</accession>
<feature type="coiled-coil region" evidence="2">
    <location>
        <begin position="57"/>
        <end position="126"/>
    </location>
</feature>
<name>A0A6J8A519_MYTCO</name>
<dbReference type="InterPro" id="IPR016187">
    <property type="entry name" value="CTDL_fold"/>
</dbReference>
<dbReference type="PROSITE" id="PS00615">
    <property type="entry name" value="C_TYPE_LECTIN_1"/>
    <property type="match status" value="1"/>
</dbReference>
<keyword evidence="2" id="KW-0175">Coiled coil</keyword>
<feature type="transmembrane region" description="Helical" evidence="3">
    <location>
        <begin position="35"/>
        <end position="58"/>
    </location>
</feature>
<dbReference type="OrthoDB" id="6043110at2759"/>
<dbReference type="SMART" id="SM00034">
    <property type="entry name" value="CLECT"/>
    <property type="match status" value="2"/>
</dbReference>
<feature type="transmembrane region" description="Helical" evidence="3">
    <location>
        <begin position="285"/>
        <end position="307"/>
    </location>
</feature>
<keyword evidence="1" id="KW-1015">Disulfide bond</keyword>
<dbReference type="InterPro" id="IPR018378">
    <property type="entry name" value="C-type_lectin_CS"/>
</dbReference>
<dbReference type="InterPro" id="IPR016186">
    <property type="entry name" value="C-type_lectin-like/link_sf"/>
</dbReference>
<evidence type="ECO:0000256" key="3">
    <source>
        <dbReference type="SAM" id="Phobius"/>
    </source>
</evidence>
<keyword evidence="3" id="KW-0472">Membrane</keyword>
<proteinExistence type="predicted"/>
<evidence type="ECO:0000313" key="5">
    <source>
        <dbReference type="EMBL" id="CAC5361270.1"/>
    </source>
</evidence>
<feature type="domain" description="C-type lectin" evidence="4">
    <location>
        <begin position="350"/>
        <end position="463"/>
    </location>
</feature>
<evidence type="ECO:0000313" key="6">
    <source>
        <dbReference type="Proteomes" id="UP000507470"/>
    </source>
</evidence>